<dbReference type="AlphaFoldDB" id="A0A5N5ME88"/>
<reference evidence="4" key="1">
    <citation type="journal article" date="2019" name="Gigascience">
        <title>De novo genome assembly of the endangered Acer yangbiense, a plant species with extremely small populations endemic to Yunnan Province, China.</title>
        <authorList>
            <person name="Yang J."/>
            <person name="Wariss H.M."/>
            <person name="Tao L."/>
            <person name="Zhang R."/>
            <person name="Yun Q."/>
            <person name="Hollingsworth P."/>
            <person name="Dao Z."/>
            <person name="Luo G."/>
            <person name="Guo H."/>
            <person name="Ma Y."/>
            <person name="Sun W."/>
        </authorList>
    </citation>
    <scope>NUCLEOTIDE SEQUENCE [LARGE SCALE GENOMIC DNA]</scope>
    <source>
        <strain evidence="4">cv. br00</strain>
    </source>
</reference>
<dbReference type="InterPro" id="IPR002182">
    <property type="entry name" value="NB-ARC"/>
</dbReference>
<evidence type="ECO:0000313" key="4">
    <source>
        <dbReference type="Proteomes" id="UP000326939"/>
    </source>
</evidence>
<feature type="compositionally biased region" description="Acidic residues" evidence="1">
    <location>
        <begin position="61"/>
        <end position="75"/>
    </location>
</feature>
<name>A0A5N5ME88_9ROSI</name>
<dbReference type="Gene3D" id="3.40.50.300">
    <property type="entry name" value="P-loop containing nucleotide triphosphate hydrolases"/>
    <property type="match status" value="1"/>
</dbReference>
<evidence type="ECO:0000256" key="1">
    <source>
        <dbReference type="SAM" id="MobiDB-lite"/>
    </source>
</evidence>
<dbReference type="InterPro" id="IPR027417">
    <property type="entry name" value="P-loop_NTPase"/>
</dbReference>
<feature type="domain" description="NB-ARC" evidence="2">
    <location>
        <begin position="97"/>
        <end position="137"/>
    </location>
</feature>
<sequence>MRNSLQIIASFDNAGILRFFLYGNNRKQWCPEEGEGHTLFTHPHTNEDEVEADDQVKVEENEVSPEETVGEEKEEEGVKQSNEGSEEIKPQEKQDQGKTTLAQRVYNDEQVKVHFGVKFWLCVSGCIDVREILKGVVGRDDDQLIRESGK</sequence>
<evidence type="ECO:0000259" key="2">
    <source>
        <dbReference type="Pfam" id="PF00931"/>
    </source>
</evidence>
<dbReference type="Pfam" id="PF00931">
    <property type="entry name" value="NB-ARC"/>
    <property type="match status" value="1"/>
</dbReference>
<accession>A0A5N5ME88</accession>
<comment type="caution">
    <text evidence="3">The sequence shown here is derived from an EMBL/GenBank/DDBJ whole genome shotgun (WGS) entry which is preliminary data.</text>
</comment>
<organism evidence="3 4">
    <name type="scientific">Salix brachista</name>
    <dbReference type="NCBI Taxonomy" id="2182728"/>
    <lineage>
        <taxon>Eukaryota</taxon>
        <taxon>Viridiplantae</taxon>
        <taxon>Streptophyta</taxon>
        <taxon>Embryophyta</taxon>
        <taxon>Tracheophyta</taxon>
        <taxon>Spermatophyta</taxon>
        <taxon>Magnoliopsida</taxon>
        <taxon>eudicotyledons</taxon>
        <taxon>Gunneridae</taxon>
        <taxon>Pentapetalae</taxon>
        <taxon>rosids</taxon>
        <taxon>fabids</taxon>
        <taxon>Malpighiales</taxon>
        <taxon>Salicaceae</taxon>
        <taxon>Saliceae</taxon>
        <taxon>Salix</taxon>
    </lineage>
</organism>
<proteinExistence type="predicted"/>
<gene>
    <name evidence="3" type="ORF">DKX38_010786</name>
</gene>
<dbReference type="Proteomes" id="UP000326939">
    <property type="component" value="Chromosome 6"/>
</dbReference>
<dbReference type="SUPFAM" id="SSF52540">
    <property type="entry name" value="P-loop containing nucleoside triphosphate hydrolases"/>
    <property type="match status" value="1"/>
</dbReference>
<feature type="region of interest" description="Disordered" evidence="1">
    <location>
        <begin position="34"/>
        <end position="100"/>
    </location>
</feature>
<keyword evidence="4" id="KW-1185">Reference proteome</keyword>
<evidence type="ECO:0000313" key="3">
    <source>
        <dbReference type="EMBL" id="KAB5553475.1"/>
    </source>
</evidence>
<protein>
    <recommendedName>
        <fullName evidence="2">NB-ARC domain-containing protein</fullName>
    </recommendedName>
</protein>
<dbReference type="EMBL" id="VDCV01000006">
    <property type="protein sequence ID" value="KAB5553475.1"/>
    <property type="molecule type" value="Genomic_DNA"/>
</dbReference>
<feature type="compositionally biased region" description="Basic and acidic residues" evidence="1">
    <location>
        <begin position="86"/>
        <end position="96"/>
    </location>
</feature>